<reference evidence="2" key="2">
    <citation type="journal article" date="2018" name="BMC Genomics">
        <title>A manually annotated Actinidia chinensis var. chinensis (kiwifruit) genome highlights the challenges associated with draft genomes and gene prediction in plants.</title>
        <authorList>
            <person name="Pilkington S.M."/>
            <person name="Crowhurst R."/>
            <person name="Hilario E."/>
            <person name="Nardozza S."/>
            <person name="Fraser L."/>
            <person name="Peng Y."/>
            <person name="Gunaseelan K."/>
            <person name="Simpson R."/>
            <person name="Tahir J."/>
            <person name="Deroles S.C."/>
            <person name="Templeton K."/>
            <person name="Luo Z."/>
            <person name="Davy M."/>
            <person name="Cheng C."/>
            <person name="McNeilage M."/>
            <person name="Scaglione D."/>
            <person name="Liu Y."/>
            <person name="Zhang Q."/>
            <person name="Datson P."/>
            <person name="De Silva N."/>
            <person name="Gardiner S.E."/>
            <person name="Bassett H."/>
            <person name="Chagne D."/>
            <person name="McCallum J."/>
            <person name="Dzierzon H."/>
            <person name="Deng C."/>
            <person name="Wang Y.Y."/>
            <person name="Barron L."/>
            <person name="Manako K."/>
            <person name="Bowen J."/>
            <person name="Foster T.M."/>
            <person name="Erridge Z.A."/>
            <person name="Tiffin H."/>
            <person name="Waite C.N."/>
            <person name="Davies K.M."/>
            <person name="Grierson E.P."/>
            <person name="Laing W.A."/>
            <person name="Kirk R."/>
            <person name="Chen X."/>
            <person name="Wood M."/>
            <person name="Montefiori M."/>
            <person name="Brummell D.A."/>
            <person name="Schwinn K.E."/>
            <person name="Catanach A."/>
            <person name="Fullerton C."/>
            <person name="Li D."/>
            <person name="Meiyalaghan S."/>
            <person name="Nieuwenhuizen N."/>
            <person name="Read N."/>
            <person name="Prakash R."/>
            <person name="Hunter D."/>
            <person name="Zhang H."/>
            <person name="McKenzie M."/>
            <person name="Knabel M."/>
            <person name="Harris A."/>
            <person name="Allan A.C."/>
            <person name="Gleave A."/>
            <person name="Chen A."/>
            <person name="Janssen B.J."/>
            <person name="Plunkett B."/>
            <person name="Ampomah-Dwamena C."/>
            <person name="Voogd C."/>
            <person name="Leif D."/>
            <person name="Lafferty D."/>
            <person name="Souleyre E.J.F."/>
            <person name="Varkonyi-Gasic E."/>
            <person name="Gambi F."/>
            <person name="Hanley J."/>
            <person name="Yao J.L."/>
            <person name="Cheung J."/>
            <person name="David K.M."/>
            <person name="Warren B."/>
            <person name="Marsh K."/>
            <person name="Snowden K.C."/>
            <person name="Lin-Wang K."/>
            <person name="Brian L."/>
            <person name="Martinez-Sanchez M."/>
            <person name="Wang M."/>
            <person name="Ileperuma N."/>
            <person name="Macnee N."/>
            <person name="Campin R."/>
            <person name="McAtee P."/>
            <person name="Drummond R.S.M."/>
            <person name="Espley R.V."/>
            <person name="Ireland H.S."/>
            <person name="Wu R."/>
            <person name="Atkinson R.G."/>
            <person name="Karunairetnam S."/>
            <person name="Bulley S."/>
            <person name="Chunkath S."/>
            <person name="Hanley Z."/>
            <person name="Storey R."/>
            <person name="Thrimawithana A.H."/>
            <person name="Thomson S."/>
            <person name="David C."/>
            <person name="Testolin R."/>
            <person name="Huang H."/>
            <person name="Hellens R.P."/>
            <person name="Schaffer R.J."/>
        </authorList>
    </citation>
    <scope>NUCLEOTIDE SEQUENCE [LARGE SCALE GENOMIC DNA]</scope>
    <source>
        <strain evidence="2">cv. Red5</strain>
    </source>
</reference>
<protein>
    <submittedName>
        <fullName evidence="1">Protein Smg like</fullName>
    </submittedName>
</protein>
<evidence type="ECO:0000313" key="2">
    <source>
        <dbReference type="Proteomes" id="UP000241394"/>
    </source>
</evidence>
<proteinExistence type="predicted"/>
<dbReference type="Gramene" id="PSS20892">
    <property type="protein sequence ID" value="PSS20892"/>
    <property type="gene ID" value="CEY00_Acc09931"/>
</dbReference>
<gene>
    <name evidence="1" type="ORF">CEY00_Acc09931</name>
</gene>
<evidence type="ECO:0000313" key="1">
    <source>
        <dbReference type="EMBL" id="PSS20892.1"/>
    </source>
</evidence>
<dbReference type="Proteomes" id="UP000241394">
    <property type="component" value="Chromosome LG9"/>
</dbReference>
<name>A0A2R6R4I1_ACTCC</name>
<keyword evidence="2" id="KW-1185">Reference proteome</keyword>
<dbReference type="EMBL" id="NKQK01000009">
    <property type="protein sequence ID" value="PSS20892.1"/>
    <property type="molecule type" value="Genomic_DNA"/>
</dbReference>
<sequence length="106" mass="12487">MIQRSPKPHLLPRIHMPHLSIFVLSMHQAFLSCLSISLYLPRRNLSFLFCQGHQMCYLSASRIRRLVARNCQFLGHVYKIHTYLFLTNLSEINIIIDPKFLTLIIH</sequence>
<organism evidence="1 2">
    <name type="scientific">Actinidia chinensis var. chinensis</name>
    <name type="common">Chinese soft-hair kiwi</name>
    <dbReference type="NCBI Taxonomy" id="1590841"/>
    <lineage>
        <taxon>Eukaryota</taxon>
        <taxon>Viridiplantae</taxon>
        <taxon>Streptophyta</taxon>
        <taxon>Embryophyta</taxon>
        <taxon>Tracheophyta</taxon>
        <taxon>Spermatophyta</taxon>
        <taxon>Magnoliopsida</taxon>
        <taxon>eudicotyledons</taxon>
        <taxon>Gunneridae</taxon>
        <taxon>Pentapetalae</taxon>
        <taxon>asterids</taxon>
        <taxon>Ericales</taxon>
        <taxon>Actinidiaceae</taxon>
        <taxon>Actinidia</taxon>
    </lineage>
</organism>
<comment type="caution">
    <text evidence="1">The sequence shown here is derived from an EMBL/GenBank/DDBJ whole genome shotgun (WGS) entry which is preliminary data.</text>
</comment>
<reference evidence="1 2" key="1">
    <citation type="submission" date="2017-07" db="EMBL/GenBank/DDBJ databases">
        <title>An improved, manually edited Actinidia chinensis var. chinensis (kiwifruit) genome highlights the challenges associated with draft genomes and gene prediction in plants.</title>
        <authorList>
            <person name="Pilkington S."/>
            <person name="Crowhurst R."/>
            <person name="Hilario E."/>
            <person name="Nardozza S."/>
            <person name="Fraser L."/>
            <person name="Peng Y."/>
            <person name="Gunaseelan K."/>
            <person name="Simpson R."/>
            <person name="Tahir J."/>
            <person name="Deroles S."/>
            <person name="Templeton K."/>
            <person name="Luo Z."/>
            <person name="Davy M."/>
            <person name="Cheng C."/>
            <person name="Mcneilage M."/>
            <person name="Scaglione D."/>
            <person name="Liu Y."/>
            <person name="Zhang Q."/>
            <person name="Datson P."/>
            <person name="De Silva N."/>
            <person name="Gardiner S."/>
            <person name="Bassett H."/>
            <person name="Chagne D."/>
            <person name="Mccallum J."/>
            <person name="Dzierzon H."/>
            <person name="Deng C."/>
            <person name="Wang Y.-Y."/>
            <person name="Barron N."/>
            <person name="Manako K."/>
            <person name="Bowen J."/>
            <person name="Foster T."/>
            <person name="Erridge Z."/>
            <person name="Tiffin H."/>
            <person name="Waite C."/>
            <person name="Davies K."/>
            <person name="Grierson E."/>
            <person name="Laing W."/>
            <person name="Kirk R."/>
            <person name="Chen X."/>
            <person name="Wood M."/>
            <person name="Montefiori M."/>
            <person name="Brummell D."/>
            <person name="Schwinn K."/>
            <person name="Catanach A."/>
            <person name="Fullerton C."/>
            <person name="Li D."/>
            <person name="Meiyalaghan S."/>
            <person name="Nieuwenhuizen N."/>
            <person name="Read N."/>
            <person name="Prakash R."/>
            <person name="Hunter D."/>
            <person name="Zhang H."/>
            <person name="Mckenzie M."/>
            <person name="Knabel M."/>
            <person name="Harris A."/>
            <person name="Allan A."/>
            <person name="Chen A."/>
            <person name="Janssen B."/>
            <person name="Plunkett B."/>
            <person name="Dwamena C."/>
            <person name="Voogd C."/>
            <person name="Leif D."/>
            <person name="Lafferty D."/>
            <person name="Souleyre E."/>
            <person name="Varkonyi-Gasic E."/>
            <person name="Gambi F."/>
            <person name="Hanley J."/>
            <person name="Yao J.-L."/>
            <person name="Cheung J."/>
            <person name="David K."/>
            <person name="Warren B."/>
            <person name="Marsh K."/>
            <person name="Snowden K."/>
            <person name="Lin-Wang K."/>
            <person name="Brian L."/>
            <person name="Martinez-Sanchez M."/>
            <person name="Wang M."/>
            <person name="Ileperuma N."/>
            <person name="Macnee N."/>
            <person name="Campin R."/>
            <person name="Mcatee P."/>
            <person name="Drummond R."/>
            <person name="Espley R."/>
            <person name="Ireland H."/>
            <person name="Wu R."/>
            <person name="Atkinson R."/>
            <person name="Karunairetnam S."/>
            <person name="Bulley S."/>
            <person name="Chunkath S."/>
            <person name="Hanley Z."/>
            <person name="Storey R."/>
            <person name="Thrimawithana A."/>
            <person name="Thomson S."/>
            <person name="David C."/>
            <person name="Testolin R."/>
        </authorList>
    </citation>
    <scope>NUCLEOTIDE SEQUENCE [LARGE SCALE GENOMIC DNA]</scope>
    <source>
        <strain evidence="2">cv. Red5</strain>
        <tissue evidence="1">Young leaf</tissue>
    </source>
</reference>
<dbReference type="PROSITE" id="PS51257">
    <property type="entry name" value="PROKAR_LIPOPROTEIN"/>
    <property type="match status" value="1"/>
</dbReference>
<dbReference type="InParanoid" id="A0A2R6R4I1"/>
<accession>A0A2R6R4I1</accession>
<dbReference type="AlphaFoldDB" id="A0A2R6R4I1"/>